<sequence>MISFFYENKSQVIRKTMQLLFQDIIILVNVFKP</sequence>
<reference evidence="1" key="1">
    <citation type="submission" date="2018-02" db="EMBL/GenBank/DDBJ databases">
        <title>Rhizophora mucronata_Transcriptome.</title>
        <authorList>
            <person name="Meera S.P."/>
            <person name="Sreeshan A."/>
            <person name="Augustine A."/>
        </authorList>
    </citation>
    <scope>NUCLEOTIDE SEQUENCE</scope>
    <source>
        <tissue evidence="1">Leaf</tissue>
    </source>
</reference>
<evidence type="ECO:0000313" key="1">
    <source>
        <dbReference type="EMBL" id="MBX63552.1"/>
    </source>
</evidence>
<organism evidence="1">
    <name type="scientific">Rhizophora mucronata</name>
    <name type="common">Asiatic mangrove</name>
    <dbReference type="NCBI Taxonomy" id="61149"/>
    <lineage>
        <taxon>Eukaryota</taxon>
        <taxon>Viridiplantae</taxon>
        <taxon>Streptophyta</taxon>
        <taxon>Embryophyta</taxon>
        <taxon>Tracheophyta</taxon>
        <taxon>Spermatophyta</taxon>
        <taxon>Magnoliopsida</taxon>
        <taxon>eudicotyledons</taxon>
        <taxon>Gunneridae</taxon>
        <taxon>Pentapetalae</taxon>
        <taxon>rosids</taxon>
        <taxon>fabids</taxon>
        <taxon>Malpighiales</taxon>
        <taxon>Rhizophoraceae</taxon>
        <taxon>Rhizophora</taxon>
    </lineage>
</organism>
<proteinExistence type="predicted"/>
<dbReference type="AlphaFoldDB" id="A0A2P2Q973"/>
<protein>
    <submittedName>
        <fullName evidence="1">Uncharacterized protein</fullName>
    </submittedName>
</protein>
<accession>A0A2P2Q973</accession>
<dbReference type="EMBL" id="GGEC01083068">
    <property type="protein sequence ID" value="MBX63552.1"/>
    <property type="molecule type" value="Transcribed_RNA"/>
</dbReference>
<name>A0A2P2Q973_RHIMU</name>